<accession>A0A382VIW0</accession>
<name>A0A382VIW0_9ZZZZ</name>
<feature type="domain" description="DUF4815" evidence="1">
    <location>
        <begin position="13"/>
        <end position="97"/>
    </location>
</feature>
<feature type="non-terminal residue" evidence="2">
    <location>
        <position position="198"/>
    </location>
</feature>
<dbReference type="InterPro" id="IPR032096">
    <property type="entry name" value="DUF4815"/>
</dbReference>
<sequence length="198" mass="21180">MANVTTNFNVSPYYDDYDEDKAFLRVLFRPGYAVQARELTQLQTILQKQSSRIGDHIFKDGSKVLGGELTLDTEVSYLKLTTSDTASTFADGIISDTSVTVGAGTTRAQVVAAINLVGSDAPTLIIKYLSGTAFSAGSTIYLEGSLATSATVSSTTPIGGASIVSINRGVYFVNGFFVLCLPQTLVLEKYSNTPTYRI</sequence>
<reference evidence="2" key="1">
    <citation type="submission" date="2018-05" db="EMBL/GenBank/DDBJ databases">
        <authorList>
            <person name="Lanie J.A."/>
            <person name="Ng W.-L."/>
            <person name="Kazmierczak K.M."/>
            <person name="Andrzejewski T.M."/>
            <person name="Davidsen T.M."/>
            <person name="Wayne K.J."/>
            <person name="Tettelin H."/>
            <person name="Glass J.I."/>
            <person name="Rusch D."/>
            <person name="Podicherti R."/>
            <person name="Tsui H.-C.T."/>
            <person name="Winkler M.E."/>
        </authorList>
    </citation>
    <scope>NUCLEOTIDE SEQUENCE</scope>
</reference>
<dbReference type="Pfam" id="PF16075">
    <property type="entry name" value="DUF4815"/>
    <property type="match status" value="1"/>
</dbReference>
<proteinExistence type="predicted"/>
<dbReference type="EMBL" id="UINC01152016">
    <property type="protein sequence ID" value="SVD45955.1"/>
    <property type="molecule type" value="Genomic_DNA"/>
</dbReference>
<evidence type="ECO:0000259" key="1">
    <source>
        <dbReference type="Pfam" id="PF16075"/>
    </source>
</evidence>
<evidence type="ECO:0000313" key="2">
    <source>
        <dbReference type="EMBL" id="SVD45955.1"/>
    </source>
</evidence>
<organism evidence="2">
    <name type="scientific">marine metagenome</name>
    <dbReference type="NCBI Taxonomy" id="408172"/>
    <lineage>
        <taxon>unclassified sequences</taxon>
        <taxon>metagenomes</taxon>
        <taxon>ecological metagenomes</taxon>
    </lineage>
</organism>
<gene>
    <name evidence="2" type="ORF">METZ01_LOCUS398809</name>
</gene>
<protein>
    <recommendedName>
        <fullName evidence="1">DUF4815 domain-containing protein</fullName>
    </recommendedName>
</protein>
<dbReference type="AlphaFoldDB" id="A0A382VIW0"/>